<dbReference type="Gene3D" id="1.10.8.10">
    <property type="entry name" value="DNA helicase RuvA subunit, C-terminal domain"/>
    <property type="match status" value="1"/>
</dbReference>
<accession>J8PK55</accession>
<evidence type="ECO:0000313" key="4">
    <source>
        <dbReference type="EMBL" id="EJS42495.1"/>
    </source>
</evidence>
<dbReference type="Pfam" id="PF02845">
    <property type="entry name" value="CUE"/>
    <property type="match status" value="1"/>
</dbReference>
<dbReference type="SMART" id="SM00546">
    <property type="entry name" value="CUE"/>
    <property type="match status" value="1"/>
</dbReference>
<dbReference type="Proteomes" id="UP000006968">
    <property type="component" value="Chromosome XIII"/>
</dbReference>
<proteinExistence type="predicted"/>
<keyword evidence="5" id="KW-1185">Reference proteome</keyword>
<dbReference type="HOGENOM" id="CLU_2225278_0_0_1"/>
<protein>
    <submittedName>
        <fullName evidence="4">Cue4p</fullName>
    </submittedName>
</protein>
<sequence length="122" mass="13631">MDGSTVAFILTMVCMFVYTIKRRNTKQAPTRTVHDTTPAATTATQEPEPASAPVSEQEQEQEQRVNRSAAHRVNHKRPVNNDMVEIVMTMAPHISSQKIMDDLRDTGSIESTMENIFAGKLD</sequence>
<reference evidence="4 5" key="1">
    <citation type="journal article" date="2013" name="BMC Genomics">
        <title>High quality de novo sequencing and assembly of the Saccharomyces arboricolus genome.</title>
        <authorList>
            <person name="Liti G."/>
            <person name="Nguyen Ba A.N."/>
            <person name="Blythe M."/>
            <person name="Mueller C.A."/>
            <person name="Bergstroem A."/>
            <person name="Cubillos F.A."/>
            <person name="Dafhnis-Calas F."/>
            <person name="Khoshraftar S."/>
            <person name="Malla S."/>
            <person name="Mehta N."/>
            <person name="Siow C.C."/>
            <person name="Warringer J."/>
            <person name="Moses A.M."/>
            <person name="Louis E.J."/>
            <person name="Nieduszynski C.A."/>
        </authorList>
    </citation>
    <scope>NUCLEOTIDE SEQUENCE [LARGE SCALE GENOMIC DNA]</scope>
    <source>
        <strain evidence="5">H-6 / AS 2.3317 / CBS 10644</strain>
    </source>
</reference>
<dbReference type="GO" id="GO:0043130">
    <property type="term" value="F:ubiquitin binding"/>
    <property type="evidence" value="ECO:0007669"/>
    <property type="project" value="InterPro"/>
</dbReference>
<dbReference type="AlphaFoldDB" id="J8PK55"/>
<organism evidence="4 5">
    <name type="scientific">Saccharomyces arboricola (strain H-6 / AS 2.3317 / CBS 10644)</name>
    <name type="common">Yeast</name>
    <dbReference type="NCBI Taxonomy" id="1160507"/>
    <lineage>
        <taxon>Eukaryota</taxon>
        <taxon>Fungi</taxon>
        <taxon>Dikarya</taxon>
        <taxon>Ascomycota</taxon>
        <taxon>Saccharomycotina</taxon>
        <taxon>Saccharomycetes</taxon>
        <taxon>Saccharomycetales</taxon>
        <taxon>Saccharomycetaceae</taxon>
        <taxon>Saccharomyces</taxon>
    </lineage>
</organism>
<feature type="compositionally biased region" description="Low complexity" evidence="1">
    <location>
        <begin position="36"/>
        <end position="53"/>
    </location>
</feature>
<dbReference type="CDD" id="cd14424">
    <property type="entry name" value="CUE_Cue1p_like"/>
    <property type="match status" value="1"/>
</dbReference>
<dbReference type="EMBL" id="ALIE01000146">
    <property type="protein sequence ID" value="EJS42495.1"/>
    <property type="molecule type" value="Genomic_DNA"/>
</dbReference>
<dbReference type="OrthoDB" id="3824970at2759"/>
<dbReference type="PROSITE" id="PS51140">
    <property type="entry name" value="CUE"/>
    <property type="match status" value="1"/>
</dbReference>
<comment type="caution">
    <text evidence="4">The sequence shown here is derived from an EMBL/GenBank/DDBJ whole genome shotgun (WGS) entry which is preliminary data.</text>
</comment>
<evidence type="ECO:0000313" key="5">
    <source>
        <dbReference type="Proteomes" id="UP000006968"/>
    </source>
</evidence>
<dbReference type="InterPro" id="IPR003892">
    <property type="entry name" value="CUE"/>
</dbReference>
<name>J8PK55_SACAR</name>
<gene>
    <name evidence="4" type="ORF">SU7_2429</name>
</gene>
<evidence type="ECO:0000256" key="2">
    <source>
        <dbReference type="SAM" id="Phobius"/>
    </source>
</evidence>
<keyword evidence="2" id="KW-1133">Transmembrane helix</keyword>
<keyword evidence="2" id="KW-0472">Membrane</keyword>
<feature type="compositionally biased region" description="Basic residues" evidence="1">
    <location>
        <begin position="69"/>
        <end position="78"/>
    </location>
</feature>
<feature type="transmembrane region" description="Helical" evidence="2">
    <location>
        <begin position="6"/>
        <end position="21"/>
    </location>
</feature>
<evidence type="ECO:0000259" key="3">
    <source>
        <dbReference type="PROSITE" id="PS51140"/>
    </source>
</evidence>
<feature type="region of interest" description="Disordered" evidence="1">
    <location>
        <begin position="25"/>
        <end position="81"/>
    </location>
</feature>
<feature type="domain" description="CUE" evidence="3">
    <location>
        <begin position="79"/>
        <end position="121"/>
    </location>
</feature>
<evidence type="ECO:0000256" key="1">
    <source>
        <dbReference type="SAM" id="MobiDB-lite"/>
    </source>
</evidence>
<keyword evidence="2" id="KW-0812">Transmembrane</keyword>